<keyword evidence="2" id="KW-1185">Reference proteome</keyword>
<comment type="caution">
    <text evidence="1">The sequence shown here is derived from an EMBL/GenBank/DDBJ whole genome shotgun (WGS) entry which is preliminary data.</text>
</comment>
<gene>
    <name evidence="1" type="ORF">RIF29_17995</name>
</gene>
<dbReference type="EMBL" id="JAYWIO010000003">
    <property type="protein sequence ID" value="KAK7276849.1"/>
    <property type="molecule type" value="Genomic_DNA"/>
</dbReference>
<accession>A0AAN9IFT5</accession>
<evidence type="ECO:0000313" key="2">
    <source>
        <dbReference type="Proteomes" id="UP001372338"/>
    </source>
</evidence>
<proteinExistence type="predicted"/>
<reference evidence="1 2" key="1">
    <citation type="submission" date="2024-01" db="EMBL/GenBank/DDBJ databases">
        <title>The genomes of 5 underutilized Papilionoideae crops provide insights into root nodulation and disease resistanc.</title>
        <authorList>
            <person name="Yuan L."/>
        </authorList>
    </citation>
    <scope>NUCLEOTIDE SEQUENCE [LARGE SCALE GENOMIC DNA]</scope>
    <source>
        <strain evidence="1">ZHUSHIDOU_FW_LH</strain>
        <tissue evidence="1">Leaf</tissue>
    </source>
</reference>
<name>A0AAN9IFT5_CROPI</name>
<dbReference type="AlphaFoldDB" id="A0AAN9IFT5"/>
<evidence type="ECO:0000313" key="1">
    <source>
        <dbReference type="EMBL" id="KAK7276849.1"/>
    </source>
</evidence>
<dbReference type="Proteomes" id="UP001372338">
    <property type="component" value="Unassembled WGS sequence"/>
</dbReference>
<organism evidence="1 2">
    <name type="scientific">Crotalaria pallida</name>
    <name type="common">Smooth rattlebox</name>
    <name type="synonym">Crotalaria striata</name>
    <dbReference type="NCBI Taxonomy" id="3830"/>
    <lineage>
        <taxon>Eukaryota</taxon>
        <taxon>Viridiplantae</taxon>
        <taxon>Streptophyta</taxon>
        <taxon>Embryophyta</taxon>
        <taxon>Tracheophyta</taxon>
        <taxon>Spermatophyta</taxon>
        <taxon>Magnoliopsida</taxon>
        <taxon>eudicotyledons</taxon>
        <taxon>Gunneridae</taxon>
        <taxon>Pentapetalae</taxon>
        <taxon>rosids</taxon>
        <taxon>fabids</taxon>
        <taxon>Fabales</taxon>
        <taxon>Fabaceae</taxon>
        <taxon>Papilionoideae</taxon>
        <taxon>50 kb inversion clade</taxon>
        <taxon>genistoids sensu lato</taxon>
        <taxon>core genistoids</taxon>
        <taxon>Crotalarieae</taxon>
        <taxon>Crotalaria</taxon>
    </lineage>
</organism>
<protein>
    <submittedName>
        <fullName evidence="1">Uncharacterized protein</fullName>
    </submittedName>
</protein>
<sequence>MIEPLGKISKAHYLVHAEIESHFPQNTPSFTLFLSLLHHSLGSVTFHKTLLLSFAFSSPPFSRFCKLDFYFFFF</sequence>